<reference evidence="1 2" key="1">
    <citation type="submission" date="2019-11" db="EMBL/GenBank/DDBJ databases">
        <title>Caenimonas koreensis gen. nov., sp. nov., isolated from activated sludge.</title>
        <authorList>
            <person name="Seung H.R."/>
        </authorList>
    </citation>
    <scope>NUCLEOTIDE SEQUENCE [LARGE SCALE GENOMIC DNA]</scope>
    <source>
        <strain evidence="1 2">EMB320</strain>
    </source>
</reference>
<keyword evidence="2" id="KW-1185">Reference proteome</keyword>
<sequence>MPIVIALLVAAIVIFLLFKLWNAGPSGPQSGVVGSTDRELAFLSNGQLFLREAGREPAVLDSPFVKEQMDRRERASQKQGWKEGTAFNIAAGGGRRGFESQDTPINVTSAAYEPSGSLLYALKDGTVGGVFRREAQTGRELRLLLKPALHISDLAVSPEGKRVAAASHYKGGKANIVVFDEEGNGMREVTGGDTEDSAPAWIPGVAHRLLFQSSGFARNEQGYIVAQGPASIQTLDMESNSVAPIVDDPAFDHLRPRVSRDGHLYYIRRPYELPSYSPKNILLDTLLFPFRLLRAVFHYLNFFSMMYTRKPLTSANGPKVEADWKNILVQGKRIDAEKALREARPVHGVPSLVPADWQLVRRSPQGEERVLATSVASYDIAPDGTVVYTNGRGVFAIEAGGATKHALTAAVVNDVMVAG</sequence>
<accession>A0A844B9E1</accession>
<dbReference type="AlphaFoldDB" id="A0A844B9E1"/>
<protein>
    <recommendedName>
        <fullName evidence="3">WD40-like Beta Propeller Repeat</fullName>
    </recommendedName>
</protein>
<name>A0A844B9E1_9BURK</name>
<evidence type="ECO:0000313" key="2">
    <source>
        <dbReference type="Proteomes" id="UP000487350"/>
    </source>
</evidence>
<proteinExistence type="predicted"/>
<dbReference type="RefSeq" id="WP_153587035.1">
    <property type="nucleotide sequence ID" value="NZ_WJBU01000031.1"/>
</dbReference>
<evidence type="ECO:0008006" key="3">
    <source>
        <dbReference type="Google" id="ProtNLM"/>
    </source>
</evidence>
<comment type="caution">
    <text evidence="1">The sequence shown here is derived from an EMBL/GenBank/DDBJ whole genome shotgun (WGS) entry which is preliminary data.</text>
</comment>
<dbReference type="InterPro" id="IPR011042">
    <property type="entry name" value="6-blade_b-propeller_TolB-like"/>
</dbReference>
<evidence type="ECO:0000313" key="1">
    <source>
        <dbReference type="EMBL" id="MRD49742.1"/>
    </source>
</evidence>
<dbReference type="SUPFAM" id="SSF82171">
    <property type="entry name" value="DPP6 N-terminal domain-like"/>
    <property type="match status" value="1"/>
</dbReference>
<gene>
    <name evidence="1" type="ORF">GHT07_20940</name>
</gene>
<dbReference type="EMBL" id="WJBU01000031">
    <property type="protein sequence ID" value="MRD49742.1"/>
    <property type="molecule type" value="Genomic_DNA"/>
</dbReference>
<organism evidence="1 2">
    <name type="scientific">Caenimonas koreensis DSM 17982</name>
    <dbReference type="NCBI Taxonomy" id="1121255"/>
    <lineage>
        <taxon>Bacteria</taxon>
        <taxon>Pseudomonadati</taxon>
        <taxon>Pseudomonadota</taxon>
        <taxon>Betaproteobacteria</taxon>
        <taxon>Burkholderiales</taxon>
        <taxon>Comamonadaceae</taxon>
        <taxon>Caenimonas</taxon>
    </lineage>
</organism>
<dbReference type="OrthoDB" id="8879187at2"/>
<dbReference type="Gene3D" id="2.120.10.30">
    <property type="entry name" value="TolB, C-terminal domain"/>
    <property type="match status" value="1"/>
</dbReference>
<dbReference type="Proteomes" id="UP000487350">
    <property type="component" value="Unassembled WGS sequence"/>
</dbReference>